<dbReference type="EMBL" id="CP096208">
    <property type="protein sequence ID" value="UPQ81319.1"/>
    <property type="molecule type" value="Genomic_DNA"/>
</dbReference>
<name>A0ABY4KKX9_9PSED</name>
<dbReference type="PROSITE" id="PS51257">
    <property type="entry name" value="PROKAR_LIPOPROTEIN"/>
    <property type="match status" value="1"/>
</dbReference>
<protein>
    <submittedName>
        <fullName evidence="1">Alpha/beta hydrolase</fullName>
    </submittedName>
</protein>
<organism evidence="1 2">
    <name type="scientific">Pseudomonas knackmussii</name>
    <dbReference type="NCBI Taxonomy" id="65741"/>
    <lineage>
        <taxon>Bacteria</taxon>
        <taxon>Pseudomonadati</taxon>
        <taxon>Pseudomonadota</taxon>
        <taxon>Gammaproteobacteria</taxon>
        <taxon>Pseudomonadales</taxon>
        <taxon>Pseudomonadaceae</taxon>
        <taxon>Pseudomonas</taxon>
    </lineage>
</organism>
<evidence type="ECO:0000313" key="1">
    <source>
        <dbReference type="EMBL" id="UPQ81319.1"/>
    </source>
</evidence>
<dbReference type="InterPro" id="IPR029058">
    <property type="entry name" value="AB_hydrolase_fold"/>
</dbReference>
<evidence type="ECO:0000313" key="2">
    <source>
        <dbReference type="Proteomes" id="UP000831189"/>
    </source>
</evidence>
<dbReference type="Proteomes" id="UP000831189">
    <property type="component" value="Chromosome"/>
</dbReference>
<dbReference type="SUPFAM" id="SSF53474">
    <property type="entry name" value="alpha/beta-Hydrolases"/>
    <property type="match status" value="1"/>
</dbReference>
<keyword evidence="2" id="KW-1185">Reference proteome</keyword>
<gene>
    <name evidence="1" type="ORF">M0M42_12860</name>
</gene>
<proteinExistence type="predicted"/>
<dbReference type="GO" id="GO:0016787">
    <property type="term" value="F:hydrolase activity"/>
    <property type="evidence" value="ECO:0007669"/>
    <property type="project" value="UniProtKB-KW"/>
</dbReference>
<sequence length="287" mass="31853">MKTKNLGSHSRAAGWKQGLALLIGAMLGGCQSSQEALRSLAAHHNHRLEIISTRPFPLALSTPLKPIATSRIRLYIEGDGHAWATRSQPSLDPTPRNLLVAGLAFDDPTPSFYLARPCQFVMAAGCRPDLWTNRRFSDEVVISLEHALDQIKLRYGNRDYELIGYSGGAALAMLLAARRDDIAQIQTLAGNLSPNRWVQLHQLSPLSGSLNPDDHRAALARIPQRHLAGGKDKVVPPLLLRSYVRSLEQPVCIESEVIADASHADGWTQAWRVYRNRPLRCERRQVD</sequence>
<accession>A0ABY4KKX9</accession>
<keyword evidence="1" id="KW-0378">Hydrolase</keyword>
<reference evidence="1 2" key="1">
    <citation type="submission" date="2022-04" db="EMBL/GenBank/DDBJ databases">
        <title>Pseudomonas knackmussii B09-2.</title>
        <authorList>
            <person name="Deng Y."/>
        </authorList>
    </citation>
    <scope>NUCLEOTIDE SEQUENCE [LARGE SCALE GENOMIC DNA]</scope>
    <source>
        <strain evidence="1 2">B09-2</strain>
    </source>
</reference>
<dbReference type="Gene3D" id="3.40.50.1820">
    <property type="entry name" value="alpha/beta hydrolase"/>
    <property type="match status" value="1"/>
</dbReference>